<evidence type="ECO:0000313" key="4">
    <source>
        <dbReference type="Proteomes" id="UP001166093"/>
    </source>
</evidence>
<feature type="non-terminal residue" evidence="3">
    <location>
        <position position="1"/>
    </location>
</feature>
<dbReference type="InterPro" id="IPR008405">
    <property type="entry name" value="ApoL"/>
</dbReference>
<dbReference type="Proteomes" id="UP001166093">
    <property type="component" value="Unassembled WGS sequence"/>
</dbReference>
<evidence type="ECO:0000256" key="2">
    <source>
        <dbReference type="SAM" id="MobiDB-lite"/>
    </source>
</evidence>
<evidence type="ECO:0000313" key="3">
    <source>
        <dbReference type="EMBL" id="MBN3282397.1"/>
    </source>
</evidence>
<protein>
    <submittedName>
        <fullName evidence="3">APOL6 protein</fullName>
    </submittedName>
</protein>
<reference evidence="3" key="1">
    <citation type="journal article" date="2021" name="Cell">
        <title>Tracing the genetic footprints of vertebrate landing in non-teleost ray-finned fishes.</title>
        <authorList>
            <person name="Bi X."/>
            <person name="Wang K."/>
            <person name="Yang L."/>
            <person name="Pan H."/>
            <person name="Jiang H."/>
            <person name="Wei Q."/>
            <person name="Fang M."/>
            <person name="Yu H."/>
            <person name="Zhu C."/>
            <person name="Cai Y."/>
            <person name="He Y."/>
            <person name="Gan X."/>
            <person name="Zeng H."/>
            <person name="Yu D."/>
            <person name="Zhu Y."/>
            <person name="Jiang H."/>
            <person name="Qiu Q."/>
            <person name="Yang H."/>
            <person name="Zhang Y.E."/>
            <person name="Wang W."/>
            <person name="Zhu M."/>
            <person name="He S."/>
            <person name="Zhang G."/>
        </authorList>
    </citation>
    <scope>NUCLEOTIDE SEQUENCE</scope>
    <source>
        <strain evidence="3">Pddl_001</strain>
    </source>
</reference>
<keyword evidence="4" id="KW-1185">Reference proteome</keyword>
<name>A0ABS2Y8W0_POLSP</name>
<dbReference type="Pfam" id="PF05461">
    <property type="entry name" value="ApoL"/>
    <property type="match status" value="1"/>
</dbReference>
<dbReference type="EMBL" id="JAAWVQ010117223">
    <property type="protein sequence ID" value="MBN3282397.1"/>
    <property type="molecule type" value="Genomic_DNA"/>
</dbReference>
<dbReference type="PANTHER" id="PTHR14096:SF28">
    <property type="entry name" value="APOLIPOPROTEIN L, 1-RELATED"/>
    <property type="match status" value="1"/>
</dbReference>
<proteinExistence type="inferred from homology"/>
<feature type="non-terminal residue" evidence="3">
    <location>
        <position position="269"/>
    </location>
</feature>
<sequence length="269" mass="28979">MSDSDMDPTPGRRSSIDLPPNMPEEQDREEILRAFQMTKEFVRLFKEEKPLIDGHLRELKRIVDRLDKVNKQATIAKTVGSSLCAIGGAMAFAGLVLAPVTLGAATTGVYTALTGGATHLVTEIVKASSVRDYNRRVQEEFEILQSKMSTLCDSYNAACGAASEIDDDHTGAVLKSACSTRVCLGAADLLTDAAASASLLSKVRTRFGVLDGAFLVWNVFDVVSSFTRIQKGCKSVRAGEIRTLVESVESDVAALEGVSSQLDMVLKEQ</sequence>
<comment type="caution">
    <text evidence="3">The sequence shown here is derived from an EMBL/GenBank/DDBJ whole genome shotgun (WGS) entry which is preliminary data.</text>
</comment>
<evidence type="ECO:0000256" key="1">
    <source>
        <dbReference type="ARBA" id="ARBA00010090"/>
    </source>
</evidence>
<gene>
    <name evidence="3" type="primary">Apol6_0</name>
    <name evidence="3" type="ORF">GTO93_0004883</name>
</gene>
<accession>A0ABS2Y8W0</accession>
<organism evidence="3 4">
    <name type="scientific">Polyodon spathula</name>
    <name type="common">North American paddlefish</name>
    <name type="synonym">Squalus spathula</name>
    <dbReference type="NCBI Taxonomy" id="7913"/>
    <lineage>
        <taxon>Eukaryota</taxon>
        <taxon>Metazoa</taxon>
        <taxon>Chordata</taxon>
        <taxon>Craniata</taxon>
        <taxon>Vertebrata</taxon>
        <taxon>Euteleostomi</taxon>
        <taxon>Actinopterygii</taxon>
        <taxon>Chondrostei</taxon>
        <taxon>Acipenseriformes</taxon>
        <taxon>Polyodontidae</taxon>
        <taxon>Polyodon</taxon>
    </lineage>
</organism>
<feature type="region of interest" description="Disordered" evidence="2">
    <location>
        <begin position="1"/>
        <end position="26"/>
    </location>
</feature>
<comment type="similarity">
    <text evidence="1">Belongs to the apolipoprotein L family.</text>
</comment>
<dbReference type="PANTHER" id="PTHR14096">
    <property type="entry name" value="APOLIPOPROTEIN L"/>
    <property type="match status" value="1"/>
</dbReference>